<dbReference type="InterPro" id="IPR027417">
    <property type="entry name" value="P-loop_NTPase"/>
</dbReference>
<dbReference type="Pfam" id="PF13304">
    <property type="entry name" value="AAA_21"/>
    <property type="match status" value="1"/>
</dbReference>
<gene>
    <name evidence="2" type="ORF">A1353_18555</name>
</gene>
<dbReference type="InterPro" id="IPR003959">
    <property type="entry name" value="ATPase_AAA_core"/>
</dbReference>
<protein>
    <recommendedName>
        <fullName evidence="1">ATPase AAA-type core domain-containing protein</fullName>
    </recommendedName>
</protein>
<evidence type="ECO:0000313" key="3">
    <source>
        <dbReference type="Proteomes" id="UP000077763"/>
    </source>
</evidence>
<comment type="caution">
    <text evidence="2">The sequence shown here is derived from an EMBL/GenBank/DDBJ whole genome shotgun (WGS) entry which is preliminary data.</text>
</comment>
<dbReference type="AlphaFoldDB" id="A0A177M695"/>
<dbReference type="PANTHER" id="PTHR43581:SF4">
    <property type="entry name" value="ATP_GTP PHOSPHATASE"/>
    <property type="match status" value="1"/>
</dbReference>
<reference evidence="2 3" key="1">
    <citation type="submission" date="2016-03" db="EMBL/GenBank/DDBJ databases">
        <authorList>
            <person name="Ploux O."/>
        </authorList>
    </citation>
    <scope>NUCLEOTIDE SEQUENCE [LARGE SCALE GENOMIC DNA]</scope>
    <source>
        <strain evidence="2 3">R-45371</strain>
    </source>
</reference>
<name>A0A177M695_METMH</name>
<dbReference type="Gene3D" id="3.40.50.300">
    <property type="entry name" value="P-loop containing nucleotide triphosphate hydrolases"/>
    <property type="match status" value="1"/>
</dbReference>
<accession>A0A177M695</accession>
<organism evidence="2 3">
    <name type="scientific">Methylomonas methanica</name>
    <dbReference type="NCBI Taxonomy" id="421"/>
    <lineage>
        <taxon>Bacteria</taxon>
        <taxon>Pseudomonadati</taxon>
        <taxon>Pseudomonadota</taxon>
        <taxon>Gammaproteobacteria</taxon>
        <taxon>Methylococcales</taxon>
        <taxon>Methylococcaceae</taxon>
        <taxon>Methylomonas</taxon>
    </lineage>
</organism>
<dbReference type="GO" id="GO:0005524">
    <property type="term" value="F:ATP binding"/>
    <property type="evidence" value="ECO:0007669"/>
    <property type="project" value="InterPro"/>
</dbReference>
<dbReference type="RefSeq" id="WP_064037661.1">
    <property type="nucleotide sequence ID" value="NZ_LUUH01000071.1"/>
</dbReference>
<dbReference type="InterPro" id="IPR051396">
    <property type="entry name" value="Bact_Antivir_Def_Nuclease"/>
</dbReference>
<dbReference type="SUPFAM" id="SSF52540">
    <property type="entry name" value="P-loop containing nucleoside triphosphate hydrolases"/>
    <property type="match status" value="1"/>
</dbReference>
<dbReference type="GO" id="GO:0016887">
    <property type="term" value="F:ATP hydrolysis activity"/>
    <property type="evidence" value="ECO:0007669"/>
    <property type="project" value="InterPro"/>
</dbReference>
<evidence type="ECO:0000313" key="2">
    <source>
        <dbReference type="EMBL" id="OAI01246.1"/>
    </source>
</evidence>
<dbReference type="EMBL" id="LUUH01000071">
    <property type="protein sequence ID" value="OAI01246.1"/>
    <property type="molecule type" value="Genomic_DNA"/>
</dbReference>
<feature type="domain" description="ATPase AAA-type core" evidence="1">
    <location>
        <begin position="361"/>
        <end position="428"/>
    </location>
</feature>
<dbReference type="PANTHER" id="PTHR43581">
    <property type="entry name" value="ATP/GTP PHOSPHATASE"/>
    <property type="match status" value="1"/>
</dbReference>
<sequence>MTIIFRVHSPSESLIEPTQNLVLLESSDWDDFSFKTSFQAFVYDSLGQRSLLGTVKIGYPGQSHGWTLQQIPKHFVDLPPGWFSIGQDVDYYRKIREKLTLEDGNILLRALGDAVDDDRLLKVAQDEPVFRKSLMRDVSLSVIYGQFRRVLAGHVMLTEFRFRYFDPGDEQNASIDIDFRVKPASKPSTNVHVMIGRNGVGKTTMLNNMVGAILPQQDADIARGHFYVKDEWGDEWISLPADYFSSVVSVSFSAFDPFIPPADQPDRSRGLAYFYIGMKKARSDIADSIQQPPKTTLDLCNDFIESLKSCFSQPEKRDRWLTAITRLESDSNFADISLRQLIEIDMVADPELQLAQSLFINMSSGHSVVLLTITKLVDTVEEKTLVLMDEPESHLHPPLLSAFTRALSDLLNNRNGVAIIATHSPVVLQEVPRSCAWKLTRLRSQGRSDRPEGETFGENVGVLTREIFGLEVSKSGFLDMLQHAVNEGGSFENIMDEYDDQLGFEAQAILRTLIATRDKVRTSQQ</sequence>
<evidence type="ECO:0000259" key="1">
    <source>
        <dbReference type="Pfam" id="PF13304"/>
    </source>
</evidence>
<proteinExistence type="predicted"/>
<dbReference type="Proteomes" id="UP000077763">
    <property type="component" value="Unassembled WGS sequence"/>
</dbReference>